<dbReference type="Gene3D" id="1.25.40.10">
    <property type="entry name" value="Tetratricopeptide repeat domain"/>
    <property type="match status" value="1"/>
</dbReference>
<keyword evidence="8" id="KW-0175">Coiled coil</keyword>
<dbReference type="GO" id="GO:0003755">
    <property type="term" value="F:peptidyl-prolyl cis-trans isomerase activity"/>
    <property type="evidence" value="ECO:0007669"/>
    <property type="project" value="UniProtKB-KW"/>
</dbReference>
<reference evidence="10" key="1">
    <citation type="submission" date="2021-02" db="EMBL/GenBank/DDBJ databases">
        <authorList>
            <person name="Dougan E. K."/>
            <person name="Rhodes N."/>
            <person name="Thang M."/>
            <person name="Chan C."/>
        </authorList>
    </citation>
    <scope>NUCLEOTIDE SEQUENCE</scope>
</reference>
<dbReference type="SUPFAM" id="SSF48452">
    <property type="entry name" value="TPR-like"/>
    <property type="match status" value="1"/>
</dbReference>
<evidence type="ECO:0000256" key="8">
    <source>
        <dbReference type="SAM" id="Coils"/>
    </source>
</evidence>
<keyword evidence="5 7" id="KW-0697">Rotamase</keyword>
<keyword evidence="11" id="KW-1185">Reference proteome</keyword>
<dbReference type="InterPro" id="IPR001179">
    <property type="entry name" value="PPIase_FKBP_dom"/>
</dbReference>
<dbReference type="Gene3D" id="3.10.50.40">
    <property type="match status" value="1"/>
</dbReference>
<keyword evidence="4" id="KW-0802">TPR repeat</keyword>
<evidence type="ECO:0000313" key="11">
    <source>
        <dbReference type="Proteomes" id="UP000601435"/>
    </source>
</evidence>
<dbReference type="PROSITE" id="PS50059">
    <property type="entry name" value="FKBP_PPIASE"/>
    <property type="match status" value="1"/>
</dbReference>
<evidence type="ECO:0000256" key="1">
    <source>
        <dbReference type="ARBA" id="ARBA00000971"/>
    </source>
</evidence>
<feature type="coiled-coil region" evidence="8">
    <location>
        <begin position="350"/>
        <end position="377"/>
    </location>
</feature>
<feature type="non-terminal residue" evidence="10">
    <location>
        <position position="388"/>
    </location>
</feature>
<dbReference type="PANTHER" id="PTHR46512:SF9">
    <property type="entry name" value="PEPTIDYLPROLYL ISOMERASE"/>
    <property type="match status" value="1"/>
</dbReference>
<name>A0A812VXD8_9DINO</name>
<evidence type="ECO:0000313" key="10">
    <source>
        <dbReference type="EMBL" id="CAE7647897.1"/>
    </source>
</evidence>
<organism evidence="10 11">
    <name type="scientific">Symbiodinium necroappetens</name>
    <dbReference type="NCBI Taxonomy" id="1628268"/>
    <lineage>
        <taxon>Eukaryota</taxon>
        <taxon>Sar</taxon>
        <taxon>Alveolata</taxon>
        <taxon>Dinophyceae</taxon>
        <taxon>Suessiales</taxon>
        <taxon>Symbiodiniaceae</taxon>
        <taxon>Symbiodinium</taxon>
    </lineage>
</organism>
<keyword evidence="6 7" id="KW-0413">Isomerase</keyword>
<evidence type="ECO:0000256" key="6">
    <source>
        <dbReference type="ARBA" id="ARBA00023235"/>
    </source>
</evidence>
<sequence>VQINYVLSLPSGEVLEKRVGIDFRMASASMNEIHCSKAIQKSLLSLKPNTTVKLACRSDYAAGDSGNKELGIPARADVLVHMDLLQIYEFEDVGKKASWEENLVMKKAIKAVRSRVCPGFDGTWCKVKLLSATVGQEEKLSEEVMVNSVVGNGEMCDALEAVCACMRKGEVALVTVKPIPSLYLPGVPNLEVPAESGNVVFKLEMVDFGNPPPEEGPSDSTDLLEFCQKQKERGSAHFKAGRVRLAYERYSRVVALLPRYKRPLGSTTSVEVFEDPEERQAGEELKNTCRLNLAACALKLDLAYSAARFCDEVLKEDPKNVKALYRRAQGLLGSNDFEEAQRDCKAVLEIEPANKDARLLMQKVRQAEKEQLKMQKEQFGASLVRKLA</sequence>
<accession>A0A812VXD8</accession>
<evidence type="ECO:0000259" key="9">
    <source>
        <dbReference type="PROSITE" id="PS50059"/>
    </source>
</evidence>
<evidence type="ECO:0000256" key="5">
    <source>
        <dbReference type="ARBA" id="ARBA00023110"/>
    </source>
</evidence>
<dbReference type="OrthoDB" id="2423701at2759"/>
<dbReference type="InterPro" id="IPR019734">
    <property type="entry name" value="TPR_rpt"/>
</dbReference>
<proteinExistence type="predicted"/>
<protein>
    <recommendedName>
        <fullName evidence="2 7">peptidylprolyl isomerase</fullName>
        <ecNumber evidence="2 7">5.2.1.8</ecNumber>
    </recommendedName>
</protein>
<evidence type="ECO:0000256" key="2">
    <source>
        <dbReference type="ARBA" id="ARBA00013194"/>
    </source>
</evidence>
<dbReference type="Proteomes" id="UP000601435">
    <property type="component" value="Unassembled WGS sequence"/>
</dbReference>
<dbReference type="InterPro" id="IPR011990">
    <property type="entry name" value="TPR-like_helical_dom_sf"/>
</dbReference>
<comment type="caution">
    <text evidence="10">The sequence shown here is derived from an EMBL/GenBank/DDBJ whole genome shotgun (WGS) entry which is preliminary data.</text>
</comment>
<comment type="catalytic activity">
    <reaction evidence="1 7">
        <text>[protein]-peptidylproline (omega=180) = [protein]-peptidylproline (omega=0)</text>
        <dbReference type="Rhea" id="RHEA:16237"/>
        <dbReference type="Rhea" id="RHEA-COMP:10747"/>
        <dbReference type="Rhea" id="RHEA-COMP:10748"/>
        <dbReference type="ChEBI" id="CHEBI:83833"/>
        <dbReference type="ChEBI" id="CHEBI:83834"/>
        <dbReference type="EC" id="5.2.1.8"/>
    </reaction>
</comment>
<dbReference type="SUPFAM" id="SSF54534">
    <property type="entry name" value="FKBP-like"/>
    <property type="match status" value="1"/>
</dbReference>
<dbReference type="PANTHER" id="PTHR46512">
    <property type="entry name" value="PEPTIDYLPROLYL ISOMERASE"/>
    <property type="match status" value="1"/>
</dbReference>
<dbReference type="SMART" id="SM00028">
    <property type="entry name" value="TPR"/>
    <property type="match status" value="3"/>
</dbReference>
<evidence type="ECO:0000256" key="3">
    <source>
        <dbReference type="ARBA" id="ARBA00022737"/>
    </source>
</evidence>
<dbReference type="InterPro" id="IPR046357">
    <property type="entry name" value="PPIase_dom_sf"/>
</dbReference>
<evidence type="ECO:0000256" key="4">
    <source>
        <dbReference type="ARBA" id="ARBA00022803"/>
    </source>
</evidence>
<dbReference type="AlphaFoldDB" id="A0A812VXD8"/>
<dbReference type="InterPro" id="IPR050754">
    <property type="entry name" value="FKBP4/5/8-like"/>
</dbReference>
<dbReference type="EC" id="5.2.1.8" evidence="2 7"/>
<dbReference type="EMBL" id="CAJNJA010030731">
    <property type="protein sequence ID" value="CAE7647897.1"/>
    <property type="molecule type" value="Genomic_DNA"/>
</dbReference>
<gene>
    <name evidence="10" type="primary">FKBP65</name>
    <name evidence="10" type="ORF">SNEC2469_LOCUS18310</name>
</gene>
<keyword evidence="3" id="KW-0677">Repeat</keyword>
<evidence type="ECO:0000256" key="7">
    <source>
        <dbReference type="PROSITE-ProRule" id="PRU00277"/>
    </source>
</evidence>
<feature type="domain" description="PPIase FKBP-type" evidence="9">
    <location>
        <begin position="1"/>
        <end position="88"/>
    </location>
</feature>